<organism evidence="11 12">
    <name type="scientific">Dactylosporangium darangshiense</name>
    <dbReference type="NCBI Taxonomy" id="579108"/>
    <lineage>
        <taxon>Bacteria</taxon>
        <taxon>Bacillati</taxon>
        <taxon>Actinomycetota</taxon>
        <taxon>Actinomycetes</taxon>
        <taxon>Micromonosporales</taxon>
        <taxon>Micromonosporaceae</taxon>
        <taxon>Dactylosporangium</taxon>
    </lineage>
</organism>
<dbReference type="PANTHER" id="PTHR12468:SF2">
    <property type="entry name" value="GPI MANNOSYLTRANSFERASE 2"/>
    <property type="match status" value="1"/>
</dbReference>
<evidence type="ECO:0000256" key="2">
    <source>
        <dbReference type="ARBA" id="ARBA00004687"/>
    </source>
</evidence>
<evidence type="ECO:0000256" key="6">
    <source>
        <dbReference type="ARBA" id="ARBA00022692"/>
    </source>
</evidence>
<keyword evidence="5" id="KW-0808">Transferase</keyword>
<feature type="transmembrane region" description="Helical" evidence="10">
    <location>
        <begin position="181"/>
        <end position="202"/>
    </location>
</feature>
<evidence type="ECO:0000256" key="9">
    <source>
        <dbReference type="ARBA" id="ARBA00023136"/>
    </source>
</evidence>
<comment type="caution">
    <text evidence="11">The sequence shown here is derived from an EMBL/GenBank/DDBJ whole genome shotgun (WGS) entry which is preliminary data.</text>
</comment>
<evidence type="ECO:0000313" key="12">
    <source>
        <dbReference type="Proteomes" id="UP001500620"/>
    </source>
</evidence>
<evidence type="ECO:0000313" key="11">
    <source>
        <dbReference type="EMBL" id="GAA4263964.1"/>
    </source>
</evidence>
<evidence type="ECO:0000256" key="1">
    <source>
        <dbReference type="ARBA" id="ARBA00004477"/>
    </source>
</evidence>
<feature type="transmembrane region" description="Helical" evidence="10">
    <location>
        <begin position="275"/>
        <end position="295"/>
    </location>
</feature>
<dbReference type="InterPro" id="IPR007315">
    <property type="entry name" value="PIG-V/Gpi18"/>
</dbReference>
<feature type="transmembrane region" description="Helical" evidence="10">
    <location>
        <begin position="110"/>
        <end position="137"/>
    </location>
</feature>
<dbReference type="Pfam" id="PF04188">
    <property type="entry name" value="Mannosyl_trans2"/>
    <property type="match status" value="1"/>
</dbReference>
<keyword evidence="4" id="KW-0328">Glycosyltransferase</keyword>
<reference evidence="12" key="1">
    <citation type="journal article" date="2019" name="Int. J. Syst. Evol. Microbiol.">
        <title>The Global Catalogue of Microorganisms (GCM) 10K type strain sequencing project: providing services to taxonomists for standard genome sequencing and annotation.</title>
        <authorList>
            <consortium name="The Broad Institute Genomics Platform"/>
            <consortium name="The Broad Institute Genome Sequencing Center for Infectious Disease"/>
            <person name="Wu L."/>
            <person name="Ma J."/>
        </authorList>
    </citation>
    <scope>NUCLEOTIDE SEQUENCE [LARGE SCALE GENOMIC DNA]</scope>
    <source>
        <strain evidence="12">JCM 17441</strain>
    </source>
</reference>
<feature type="transmembrane region" description="Helical" evidence="10">
    <location>
        <begin position="331"/>
        <end position="352"/>
    </location>
</feature>
<protein>
    <submittedName>
        <fullName evidence="11">Membrane protein</fullName>
    </submittedName>
</protein>
<evidence type="ECO:0000256" key="7">
    <source>
        <dbReference type="ARBA" id="ARBA00022824"/>
    </source>
</evidence>
<sequence length="353" mass="39007">MLTVMSRIGDSKAMSAHTLFMAWGQYDWGWYQWIADDGYAARWGDGRIAAFFPLYPLLVRGFDVFVPGPSLYAALTVSALALLGAYLLLHRLAEREFGPTVARRASWCLAVFPTGFFLLSPYPSSLFLLLAVGAVAVMRSGRWWVAGSLCALASGTRSAGLLLAVPFVFEYVRQRGWKLRLDALAVLLVPGGLLAYMTYTYLAEGDALAFIHAQKVWFRELHAPWFAVIESANAVSRVPLSTGQVNVLGLGAVLFMLTLLVLSVVGPWKVRRDQFALPLLALTQVLFLICFPVMSQPNERLMSVARHVLEVFPMFLTLAVLARVELINRVYVIAGLTLQGCLLAFYLHGGWIA</sequence>
<keyword evidence="3" id="KW-0337">GPI-anchor biosynthesis</keyword>
<feature type="transmembrane region" description="Helical" evidence="10">
    <location>
        <begin position="307"/>
        <end position="324"/>
    </location>
</feature>
<feature type="transmembrane region" description="Helical" evidence="10">
    <location>
        <begin position="247"/>
        <end position="268"/>
    </location>
</feature>
<evidence type="ECO:0000256" key="8">
    <source>
        <dbReference type="ARBA" id="ARBA00022989"/>
    </source>
</evidence>
<proteinExistence type="predicted"/>
<feature type="transmembrane region" description="Helical" evidence="10">
    <location>
        <begin position="71"/>
        <end position="89"/>
    </location>
</feature>
<gene>
    <name evidence="11" type="ORF">GCM10022255_113270</name>
</gene>
<dbReference type="PANTHER" id="PTHR12468">
    <property type="entry name" value="GPI MANNOSYLTRANSFERASE 2"/>
    <property type="match status" value="1"/>
</dbReference>
<feature type="transmembrane region" description="Helical" evidence="10">
    <location>
        <begin position="143"/>
        <end position="169"/>
    </location>
</feature>
<keyword evidence="12" id="KW-1185">Reference proteome</keyword>
<keyword evidence="7" id="KW-0256">Endoplasmic reticulum</keyword>
<comment type="pathway">
    <text evidence="2">Glycolipid biosynthesis; glycosylphosphatidylinositol-anchor biosynthesis.</text>
</comment>
<accession>A0ABP8DW95</accession>
<evidence type="ECO:0000256" key="4">
    <source>
        <dbReference type="ARBA" id="ARBA00022676"/>
    </source>
</evidence>
<dbReference type="Proteomes" id="UP001500620">
    <property type="component" value="Unassembled WGS sequence"/>
</dbReference>
<keyword evidence="6 10" id="KW-0812">Transmembrane</keyword>
<evidence type="ECO:0000256" key="5">
    <source>
        <dbReference type="ARBA" id="ARBA00022679"/>
    </source>
</evidence>
<evidence type="ECO:0000256" key="10">
    <source>
        <dbReference type="SAM" id="Phobius"/>
    </source>
</evidence>
<dbReference type="EMBL" id="BAABAT010000087">
    <property type="protein sequence ID" value="GAA4263964.1"/>
    <property type="molecule type" value="Genomic_DNA"/>
</dbReference>
<comment type="subcellular location">
    <subcellularLocation>
        <location evidence="1">Endoplasmic reticulum membrane</location>
        <topology evidence="1">Multi-pass membrane protein</topology>
    </subcellularLocation>
</comment>
<evidence type="ECO:0000256" key="3">
    <source>
        <dbReference type="ARBA" id="ARBA00022502"/>
    </source>
</evidence>
<keyword evidence="9 10" id="KW-0472">Membrane</keyword>
<name>A0ABP8DW95_9ACTN</name>
<keyword evidence="8 10" id="KW-1133">Transmembrane helix</keyword>